<feature type="signal peptide" evidence="1">
    <location>
        <begin position="1"/>
        <end position="24"/>
    </location>
</feature>
<evidence type="ECO:0000256" key="1">
    <source>
        <dbReference type="SAM" id="SignalP"/>
    </source>
</evidence>
<name>A0A1M5PM24_9BRAD</name>
<keyword evidence="1" id="KW-0732">Signal</keyword>
<evidence type="ECO:0000313" key="3">
    <source>
        <dbReference type="Proteomes" id="UP000190675"/>
    </source>
</evidence>
<dbReference type="Proteomes" id="UP000190675">
    <property type="component" value="Chromosome I"/>
</dbReference>
<accession>A0A1M5PM24</accession>
<evidence type="ECO:0000313" key="2">
    <source>
        <dbReference type="EMBL" id="SHH02828.1"/>
    </source>
</evidence>
<feature type="chain" id="PRO_5012567584" description="CHRD domain-containing protein" evidence="1">
    <location>
        <begin position="25"/>
        <end position="189"/>
    </location>
</feature>
<dbReference type="EMBL" id="LT670818">
    <property type="protein sequence ID" value="SHH02828.1"/>
    <property type="molecule type" value="Genomic_DNA"/>
</dbReference>
<organism evidence="2 3">
    <name type="scientific">Bradyrhizobium erythrophlei</name>
    <dbReference type="NCBI Taxonomy" id="1437360"/>
    <lineage>
        <taxon>Bacteria</taxon>
        <taxon>Pseudomonadati</taxon>
        <taxon>Pseudomonadota</taxon>
        <taxon>Alphaproteobacteria</taxon>
        <taxon>Hyphomicrobiales</taxon>
        <taxon>Nitrobacteraceae</taxon>
        <taxon>Bradyrhizobium</taxon>
    </lineage>
</organism>
<proteinExistence type="predicted"/>
<protein>
    <recommendedName>
        <fullName evidence="4">CHRD domain-containing protein</fullName>
    </recommendedName>
</protein>
<gene>
    <name evidence="2" type="ORF">SAMN05444169_5340</name>
</gene>
<dbReference type="RefSeq" id="WP_197687841.1">
    <property type="nucleotide sequence ID" value="NZ_LT670818.1"/>
</dbReference>
<dbReference type="AlphaFoldDB" id="A0A1M5PM24"/>
<sequence length="189" mass="19533">MTMKNRNGCIIIAFLLCGAAPALAQNTTSAPPHVPLEKTIGQAGPDIVPSLIVMNARGASLQGGKLTLTGVSPNSIVFADRPVRAAGHTLTAHLLEEWAPSNESDESFTKDPPNGTVSVCNTDGSKIRDAVVTLKTAKLEGDKLTFDVDVLEGELTGADGAAALFIDRFGFGGFALGVIHEGGGPRQLG</sequence>
<evidence type="ECO:0008006" key="4">
    <source>
        <dbReference type="Google" id="ProtNLM"/>
    </source>
</evidence>
<reference evidence="2 3" key="1">
    <citation type="submission" date="2016-11" db="EMBL/GenBank/DDBJ databases">
        <authorList>
            <person name="Jaros S."/>
            <person name="Januszkiewicz K."/>
            <person name="Wedrychowicz H."/>
        </authorList>
    </citation>
    <scope>NUCLEOTIDE SEQUENCE [LARGE SCALE GENOMIC DNA]</scope>
    <source>
        <strain evidence="2 3">GAS242</strain>
    </source>
</reference>